<evidence type="ECO:0000256" key="3">
    <source>
        <dbReference type="ARBA" id="ARBA00022475"/>
    </source>
</evidence>
<evidence type="ECO:0000313" key="14">
    <source>
        <dbReference type="Proteomes" id="UP000515152"/>
    </source>
</evidence>
<dbReference type="PANTHER" id="PTHR46473">
    <property type="entry name" value="GH08155P"/>
    <property type="match status" value="1"/>
</dbReference>
<dbReference type="InterPro" id="IPR051432">
    <property type="entry name" value="KCNMA1_auxiliary"/>
</dbReference>
<dbReference type="GeneID" id="105908600"/>
<keyword evidence="2" id="KW-0813">Transport</keyword>
<dbReference type="SMART" id="SM00369">
    <property type="entry name" value="LRR_TYP"/>
    <property type="match status" value="4"/>
</dbReference>
<evidence type="ECO:0000256" key="5">
    <source>
        <dbReference type="ARBA" id="ARBA00022692"/>
    </source>
</evidence>
<evidence type="ECO:0000256" key="1">
    <source>
        <dbReference type="ARBA" id="ARBA00004162"/>
    </source>
</evidence>
<evidence type="ECO:0000256" key="2">
    <source>
        <dbReference type="ARBA" id="ARBA00022448"/>
    </source>
</evidence>
<evidence type="ECO:0000256" key="6">
    <source>
        <dbReference type="ARBA" id="ARBA00022729"/>
    </source>
</evidence>
<evidence type="ECO:0000256" key="7">
    <source>
        <dbReference type="ARBA" id="ARBA00022737"/>
    </source>
</evidence>
<keyword evidence="9" id="KW-0406">Ion transport</keyword>
<dbReference type="InterPro" id="IPR032675">
    <property type="entry name" value="LRR_dom_sf"/>
</dbReference>
<comment type="subcellular location">
    <subcellularLocation>
        <location evidence="1">Cell membrane</location>
        <topology evidence="1">Single-pass membrane protein</topology>
    </subcellularLocation>
</comment>
<dbReference type="PANTHER" id="PTHR46473:SF10">
    <property type="entry name" value="LD45603P-RELATED"/>
    <property type="match status" value="1"/>
</dbReference>
<dbReference type="InterPro" id="IPR003591">
    <property type="entry name" value="Leu-rich_rpt_typical-subtyp"/>
</dbReference>
<gene>
    <name evidence="15" type="primary">LOC105908600</name>
</gene>
<dbReference type="OrthoDB" id="6022531at2759"/>
<evidence type="ECO:0000256" key="10">
    <source>
        <dbReference type="ARBA" id="ARBA00023136"/>
    </source>
</evidence>
<accession>A0A6P8G8Y2</accession>
<protein>
    <submittedName>
        <fullName evidence="15">Uncharacterized protein LOC105908600</fullName>
    </submittedName>
</protein>
<keyword evidence="14" id="KW-1185">Reference proteome</keyword>
<sequence length="438" mass="48844">MTCVDTLTLLVLGALSSHGWLAHKCVVYDDAADWPADTSCPGLRNSASCHGVTDIWNDLRDLPPHLQTLCVYVHRNKRVHGPLLVDSFSGLHDLQQLHISGCFSRILNGSFRGLSELRTLTLKHLYVPLDCCEAVVVPSALLDLPRLRTLYLHGYSLRKLTPDVWAGLPQLAKLFANATCDDDLAELVCRVTLLTSLTELTLSAPMVRELKRTNCSSNGASERGEATSANLTTVRLTFGLVTSVDPGALSCFPELTYLSLQMTGRLQEQLNKTAIRKIEFLDYGQDEGELSMEEICSVVSAFLIKRVDLHYKRIDVSDFEPDQCKSLEGLSFLTNSVSPLSLTCFYNFTNLRYLAVEGHTINNICMPQLPPVKWLTKIRLEFSFLGLINRIQLSCFTHLTALDLVANAISDIEDYSFAGLGQLRYLRLSFNNISVIRR</sequence>
<dbReference type="SUPFAM" id="SSF52058">
    <property type="entry name" value="L domain-like"/>
    <property type="match status" value="2"/>
</dbReference>
<dbReference type="Proteomes" id="UP000515152">
    <property type="component" value="Chromosome 2"/>
</dbReference>
<reference evidence="15" key="1">
    <citation type="submission" date="2025-08" db="UniProtKB">
        <authorList>
            <consortium name="RefSeq"/>
        </authorList>
    </citation>
    <scope>IDENTIFICATION</scope>
</reference>
<evidence type="ECO:0000256" key="9">
    <source>
        <dbReference type="ARBA" id="ARBA00023065"/>
    </source>
</evidence>
<dbReference type="Gene3D" id="3.80.10.10">
    <property type="entry name" value="Ribonuclease Inhibitor"/>
    <property type="match status" value="2"/>
</dbReference>
<evidence type="ECO:0000256" key="11">
    <source>
        <dbReference type="ARBA" id="ARBA00023157"/>
    </source>
</evidence>
<dbReference type="PROSITE" id="PS51450">
    <property type="entry name" value="LRR"/>
    <property type="match status" value="1"/>
</dbReference>
<dbReference type="InterPro" id="IPR001611">
    <property type="entry name" value="Leu-rich_rpt"/>
</dbReference>
<keyword evidence="8" id="KW-1133">Transmembrane helix</keyword>
<keyword evidence="12" id="KW-0407">Ion channel</keyword>
<keyword evidence="5" id="KW-0812">Transmembrane</keyword>
<keyword evidence="11" id="KW-1015">Disulfide bond</keyword>
<name>A0A6P8G8Y2_CLUHA</name>
<feature type="signal peptide" evidence="13">
    <location>
        <begin position="1"/>
        <end position="22"/>
    </location>
</feature>
<evidence type="ECO:0000256" key="8">
    <source>
        <dbReference type="ARBA" id="ARBA00022989"/>
    </source>
</evidence>
<dbReference type="AlphaFoldDB" id="A0A6P8G8Y2"/>
<organism evidence="14 15">
    <name type="scientific">Clupea harengus</name>
    <name type="common">Atlantic herring</name>
    <dbReference type="NCBI Taxonomy" id="7950"/>
    <lineage>
        <taxon>Eukaryota</taxon>
        <taxon>Metazoa</taxon>
        <taxon>Chordata</taxon>
        <taxon>Craniata</taxon>
        <taxon>Vertebrata</taxon>
        <taxon>Euteleostomi</taxon>
        <taxon>Actinopterygii</taxon>
        <taxon>Neopterygii</taxon>
        <taxon>Teleostei</taxon>
        <taxon>Clupei</taxon>
        <taxon>Clupeiformes</taxon>
        <taxon>Clupeoidei</taxon>
        <taxon>Clupeidae</taxon>
        <taxon>Clupea</taxon>
    </lineage>
</organism>
<proteinExistence type="predicted"/>
<dbReference type="KEGG" id="char:105908600"/>
<dbReference type="GO" id="GO:0034220">
    <property type="term" value="P:monoatomic ion transmembrane transport"/>
    <property type="evidence" value="ECO:0007669"/>
    <property type="project" value="UniProtKB-KW"/>
</dbReference>
<keyword evidence="6 13" id="KW-0732">Signal</keyword>
<evidence type="ECO:0000256" key="13">
    <source>
        <dbReference type="SAM" id="SignalP"/>
    </source>
</evidence>
<dbReference type="GO" id="GO:0005886">
    <property type="term" value="C:plasma membrane"/>
    <property type="evidence" value="ECO:0007669"/>
    <property type="project" value="UniProtKB-SubCell"/>
</dbReference>
<feature type="chain" id="PRO_5028289548" evidence="13">
    <location>
        <begin position="23"/>
        <end position="438"/>
    </location>
</feature>
<evidence type="ECO:0000256" key="12">
    <source>
        <dbReference type="ARBA" id="ARBA00023303"/>
    </source>
</evidence>
<keyword evidence="3" id="KW-1003">Cell membrane</keyword>
<keyword evidence="10" id="KW-0472">Membrane</keyword>
<dbReference type="Pfam" id="PF13855">
    <property type="entry name" value="LRR_8"/>
    <property type="match status" value="1"/>
</dbReference>
<dbReference type="RefSeq" id="XP_031435848.1">
    <property type="nucleotide sequence ID" value="XM_031579988.1"/>
</dbReference>
<evidence type="ECO:0000313" key="15">
    <source>
        <dbReference type="RefSeq" id="XP_031435848.1"/>
    </source>
</evidence>
<evidence type="ECO:0000256" key="4">
    <source>
        <dbReference type="ARBA" id="ARBA00022614"/>
    </source>
</evidence>
<keyword evidence="4" id="KW-0433">Leucine-rich repeat</keyword>
<keyword evidence="7" id="KW-0677">Repeat</keyword>